<dbReference type="GO" id="GO:0006979">
    <property type="term" value="P:response to oxidative stress"/>
    <property type="evidence" value="ECO:0007669"/>
    <property type="project" value="InterPro"/>
</dbReference>
<dbReference type="PANTHER" id="PTHR31388">
    <property type="entry name" value="PEROXIDASE 72-RELATED"/>
    <property type="match status" value="1"/>
</dbReference>
<evidence type="ECO:0000256" key="6">
    <source>
        <dbReference type="ARBA" id="ARBA00022723"/>
    </source>
</evidence>
<dbReference type="PRINTS" id="PR00458">
    <property type="entry name" value="PEROXIDASE"/>
</dbReference>
<dbReference type="AlphaFoldDB" id="A0A540MY74"/>
<name>A0A540MY74_MALBA</name>
<keyword evidence="7" id="KW-0560">Oxidoreductase</keyword>
<feature type="binding site" evidence="10">
    <location>
        <position position="121"/>
    </location>
    <ligand>
        <name>Ca(2+)</name>
        <dbReference type="ChEBI" id="CHEBI:29108"/>
        <label>2</label>
    </ligand>
</feature>
<dbReference type="GO" id="GO:0020037">
    <property type="term" value="F:heme binding"/>
    <property type="evidence" value="ECO:0007669"/>
    <property type="project" value="InterPro"/>
</dbReference>
<evidence type="ECO:0000313" key="15">
    <source>
        <dbReference type="Proteomes" id="UP000315295"/>
    </source>
</evidence>
<evidence type="ECO:0000256" key="10">
    <source>
        <dbReference type="PIRSR" id="PIRSR600823-3"/>
    </source>
</evidence>
<comment type="cofactor">
    <cofactor evidence="10">
        <name>Ca(2+)</name>
        <dbReference type="ChEBI" id="CHEBI:29108"/>
    </cofactor>
    <text evidence="10">Binds 2 calcium ions per subunit.</text>
</comment>
<dbReference type="InterPro" id="IPR002016">
    <property type="entry name" value="Haem_peroxidase"/>
</dbReference>
<feature type="binding site" evidence="10">
    <location>
        <position position="71"/>
    </location>
    <ligand>
        <name>Ca(2+)</name>
        <dbReference type="ChEBI" id="CHEBI:29108"/>
        <label>2</label>
    </ligand>
</feature>
<dbReference type="SUPFAM" id="SSF48113">
    <property type="entry name" value="Heme-dependent peroxidases"/>
    <property type="match status" value="1"/>
</dbReference>
<evidence type="ECO:0000256" key="12">
    <source>
        <dbReference type="RuleBase" id="RU004241"/>
    </source>
</evidence>
<dbReference type="InterPro" id="IPR000823">
    <property type="entry name" value="Peroxidase_pln"/>
</dbReference>
<evidence type="ECO:0000256" key="2">
    <source>
        <dbReference type="ARBA" id="ARBA00002322"/>
    </source>
</evidence>
<evidence type="ECO:0000256" key="3">
    <source>
        <dbReference type="ARBA" id="ARBA00012313"/>
    </source>
</evidence>
<evidence type="ECO:0000259" key="13">
    <source>
        <dbReference type="PROSITE" id="PS50873"/>
    </source>
</evidence>
<dbReference type="PANTHER" id="PTHR31388:SF28">
    <property type="entry name" value="PEROXIDASE 40"/>
    <property type="match status" value="1"/>
</dbReference>
<feature type="binding site" evidence="10">
    <location>
        <position position="116"/>
    </location>
    <ligand>
        <name>Ca(2+)</name>
        <dbReference type="ChEBI" id="CHEBI:29108"/>
        <label>2</label>
    </ligand>
</feature>
<feature type="domain" description="Plant heme peroxidase family profile" evidence="13">
    <location>
        <begin position="58"/>
        <end position="180"/>
    </location>
</feature>
<dbReference type="FunFam" id="1.10.420.10:FF:000001">
    <property type="entry name" value="Peroxidase"/>
    <property type="match status" value="1"/>
</dbReference>
<evidence type="ECO:0000256" key="8">
    <source>
        <dbReference type="ARBA" id="ARBA00023004"/>
    </source>
</evidence>
<evidence type="ECO:0000256" key="7">
    <source>
        <dbReference type="ARBA" id="ARBA00023002"/>
    </source>
</evidence>
<reference evidence="14 15" key="1">
    <citation type="journal article" date="2019" name="G3 (Bethesda)">
        <title>Sequencing of a Wild Apple (Malus baccata) Genome Unravels the Differences Between Cultivated and Wild Apple Species Regarding Disease Resistance and Cold Tolerance.</title>
        <authorList>
            <person name="Chen X."/>
        </authorList>
    </citation>
    <scope>NUCLEOTIDE SEQUENCE [LARGE SCALE GENOMIC DNA]</scope>
    <source>
        <strain evidence="15">cv. Shandingzi</strain>
        <tissue evidence="14">Leaves</tissue>
    </source>
</reference>
<keyword evidence="9 11" id="KW-1015">Disulfide bond</keyword>
<dbReference type="STRING" id="106549.A0A540MY74"/>
<keyword evidence="10" id="KW-0106">Calcium</keyword>
<protein>
    <recommendedName>
        <fullName evidence="3">peroxidase</fullName>
        <ecNumber evidence="3">1.11.1.7</ecNumber>
    </recommendedName>
</protein>
<keyword evidence="8 10" id="KW-0408">Iron</keyword>
<proteinExistence type="inferred from homology"/>
<evidence type="ECO:0000256" key="1">
    <source>
        <dbReference type="ARBA" id="ARBA00000189"/>
    </source>
</evidence>
<keyword evidence="5" id="KW-0349">Heme</keyword>
<comment type="catalytic activity">
    <reaction evidence="1">
        <text>2 a phenolic donor + H2O2 = 2 a phenolic radical donor + 2 H2O</text>
        <dbReference type="Rhea" id="RHEA:56136"/>
        <dbReference type="ChEBI" id="CHEBI:15377"/>
        <dbReference type="ChEBI" id="CHEBI:16240"/>
        <dbReference type="ChEBI" id="CHEBI:139520"/>
        <dbReference type="ChEBI" id="CHEBI:139521"/>
        <dbReference type="EC" id="1.11.1.7"/>
    </reaction>
</comment>
<feature type="binding site" description="axial binding residue" evidence="10">
    <location>
        <position position="70"/>
    </location>
    <ligand>
        <name>heme b</name>
        <dbReference type="ChEBI" id="CHEBI:60344"/>
    </ligand>
    <ligandPart>
        <name>Fe</name>
        <dbReference type="ChEBI" id="CHEBI:18248"/>
    </ligandPart>
</feature>
<keyword evidence="6 10" id="KW-0479">Metal-binding</keyword>
<evidence type="ECO:0000313" key="14">
    <source>
        <dbReference type="EMBL" id="TQE03213.1"/>
    </source>
</evidence>
<dbReference type="GO" id="GO:0046872">
    <property type="term" value="F:metal ion binding"/>
    <property type="evidence" value="ECO:0007669"/>
    <property type="project" value="UniProtKB-KW"/>
</dbReference>
<feature type="binding site" evidence="10">
    <location>
        <position position="113"/>
    </location>
    <ligand>
        <name>Ca(2+)</name>
        <dbReference type="ChEBI" id="CHEBI:29108"/>
        <label>2</label>
    </ligand>
</feature>
<evidence type="ECO:0000256" key="9">
    <source>
        <dbReference type="ARBA" id="ARBA00023157"/>
    </source>
</evidence>
<comment type="caution">
    <text evidence="14">The sequence shown here is derived from an EMBL/GenBank/DDBJ whole genome shotgun (WGS) entry which is preliminary data.</text>
</comment>
<dbReference type="GO" id="GO:0140825">
    <property type="term" value="F:lactoperoxidase activity"/>
    <property type="evidence" value="ECO:0007669"/>
    <property type="project" value="UniProtKB-EC"/>
</dbReference>
<dbReference type="EC" id="1.11.1.7" evidence="3"/>
<accession>A0A540MY74</accession>
<organism evidence="14 15">
    <name type="scientific">Malus baccata</name>
    <name type="common">Siberian crab apple</name>
    <name type="synonym">Pyrus baccata</name>
    <dbReference type="NCBI Taxonomy" id="106549"/>
    <lineage>
        <taxon>Eukaryota</taxon>
        <taxon>Viridiplantae</taxon>
        <taxon>Streptophyta</taxon>
        <taxon>Embryophyta</taxon>
        <taxon>Tracheophyta</taxon>
        <taxon>Spermatophyta</taxon>
        <taxon>Magnoliopsida</taxon>
        <taxon>eudicotyledons</taxon>
        <taxon>Gunneridae</taxon>
        <taxon>Pentapetalae</taxon>
        <taxon>rosids</taxon>
        <taxon>fabids</taxon>
        <taxon>Rosales</taxon>
        <taxon>Rosaceae</taxon>
        <taxon>Amygdaloideae</taxon>
        <taxon>Maleae</taxon>
        <taxon>Malus</taxon>
    </lineage>
</organism>
<gene>
    <name evidence="14" type="ORF">C1H46_011216</name>
</gene>
<dbReference type="Proteomes" id="UP000315295">
    <property type="component" value="Unassembled WGS sequence"/>
</dbReference>
<dbReference type="EMBL" id="VIEB01000160">
    <property type="protein sequence ID" value="TQE03213.1"/>
    <property type="molecule type" value="Genomic_DNA"/>
</dbReference>
<comment type="cofactor">
    <cofactor evidence="10">
        <name>heme b</name>
        <dbReference type="ChEBI" id="CHEBI:60344"/>
    </cofactor>
    <text evidence="10">Binds 1 heme b (iron(II)-protoporphyrin IX) group per subunit.</text>
</comment>
<keyword evidence="4" id="KW-0575">Peroxidase</keyword>
<evidence type="ECO:0000256" key="4">
    <source>
        <dbReference type="ARBA" id="ARBA00022559"/>
    </source>
</evidence>
<evidence type="ECO:0000256" key="5">
    <source>
        <dbReference type="ARBA" id="ARBA00022617"/>
    </source>
</evidence>
<keyword evidence="15" id="KW-1185">Reference proteome</keyword>
<sequence>MLKTMGGGGGGGYGDEDCGDLLGNDVYNNRCPEAEAIIYAAAGGCDASALLDDNENIVALKDMVALFGAHTMGKARCTTFTARLQGSTTALEYIQLLRQLCSESDINTLANLDLATPATFDDQYYLNLLSGEGLLLSDQNITTRDDQTRELVETYAQDPSAFFGDFKDSMVKMGRVEAWE</sequence>
<evidence type="ECO:0000256" key="11">
    <source>
        <dbReference type="PIRSR" id="PIRSR600823-5"/>
    </source>
</evidence>
<dbReference type="Pfam" id="PF00141">
    <property type="entry name" value="peroxidase"/>
    <property type="match status" value="1"/>
</dbReference>
<dbReference type="PROSITE" id="PS50873">
    <property type="entry name" value="PEROXIDASE_4"/>
    <property type="match status" value="1"/>
</dbReference>
<comment type="similarity">
    <text evidence="12">Belongs to the peroxidase family.</text>
</comment>
<dbReference type="InterPro" id="IPR010255">
    <property type="entry name" value="Haem_peroxidase_sf"/>
</dbReference>
<comment type="function">
    <text evidence="2">Removal of H(2)O(2), oxidation of toxic reductants, biosynthesis and degradation of lignin, suberization, auxin catabolism, response to environmental stresses such as wounding, pathogen attack and oxidative stress. These functions might be dependent on each isozyme/isoform in each plant tissue.</text>
</comment>
<dbReference type="Gene3D" id="1.10.420.10">
    <property type="entry name" value="Peroxidase, domain 2"/>
    <property type="match status" value="1"/>
</dbReference>
<feature type="disulfide bond" evidence="11">
    <location>
        <begin position="77"/>
        <end position="101"/>
    </location>
</feature>